<feature type="transmembrane region" description="Helical" evidence="2">
    <location>
        <begin position="130"/>
        <end position="150"/>
    </location>
</feature>
<feature type="transmembrane region" description="Helical" evidence="2">
    <location>
        <begin position="39"/>
        <end position="60"/>
    </location>
</feature>
<feature type="compositionally biased region" description="Polar residues" evidence="1">
    <location>
        <begin position="1"/>
        <end position="14"/>
    </location>
</feature>
<dbReference type="Proteomes" id="UP001595909">
    <property type="component" value="Unassembled WGS sequence"/>
</dbReference>
<gene>
    <name evidence="4" type="ORF">ACFPEL_05275</name>
</gene>
<protein>
    <recommendedName>
        <fullName evidence="3">DUF7144 domain-containing protein</fullName>
    </recommendedName>
</protein>
<reference evidence="5" key="1">
    <citation type="journal article" date="2019" name="Int. J. Syst. Evol. Microbiol.">
        <title>The Global Catalogue of Microorganisms (GCM) 10K type strain sequencing project: providing services to taxonomists for standard genome sequencing and annotation.</title>
        <authorList>
            <consortium name="The Broad Institute Genomics Platform"/>
            <consortium name="The Broad Institute Genome Sequencing Center for Infectious Disease"/>
            <person name="Wu L."/>
            <person name="Ma J."/>
        </authorList>
    </citation>
    <scope>NUCLEOTIDE SEQUENCE [LARGE SCALE GENOMIC DNA]</scope>
    <source>
        <strain evidence="5">CCUG 50347</strain>
    </source>
</reference>
<evidence type="ECO:0000256" key="1">
    <source>
        <dbReference type="SAM" id="MobiDB-lite"/>
    </source>
</evidence>
<organism evidence="4 5">
    <name type="scientific">Actinomycetospora chibensis</name>
    <dbReference type="NCBI Taxonomy" id="663606"/>
    <lineage>
        <taxon>Bacteria</taxon>
        <taxon>Bacillati</taxon>
        <taxon>Actinomycetota</taxon>
        <taxon>Actinomycetes</taxon>
        <taxon>Pseudonocardiales</taxon>
        <taxon>Pseudonocardiaceae</taxon>
        <taxon>Actinomycetospora</taxon>
    </lineage>
</organism>
<keyword evidence="5" id="KW-1185">Reference proteome</keyword>
<dbReference type="Pfam" id="PF23636">
    <property type="entry name" value="DUF7144"/>
    <property type="match status" value="1"/>
</dbReference>
<evidence type="ECO:0000259" key="3">
    <source>
        <dbReference type="Pfam" id="PF23636"/>
    </source>
</evidence>
<dbReference type="RefSeq" id="WP_274191890.1">
    <property type="nucleotide sequence ID" value="NZ_JAQZAM010000024.1"/>
</dbReference>
<feature type="transmembrane region" description="Helical" evidence="2">
    <location>
        <begin position="80"/>
        <end position="99"/>
    </location>
</feature>
<comment type="caution">
    <text evidence="4">The sequence shown here is derived from an EMBL/GenBank/DDBJ whole genome shotgun (WGS) entry which is preliminary data.</text>
</comment>
<sequence>MTEQRTPTATNRQSSPPPRSSYEAAPVEDADTGMGWVRFAGVIMVVIGGFGVIEGFVALLTPNYYVTAGGAVLTFSLTGWGWVHIILGALVLATGFGLLGTASSWARVAGIVFVTINMLVQFAWLPAYPLWGILAIVLDVVVLYALVATWGQRTDW</sequence>
<name>A0ABV9RET0_9PSEU</name>
<evidence type="ECO:0000256" key="2">
    <source>
        <dbReference type="SAM" id="Phobius"/>
    </source>
</evidence>
<keyword evidence="2" id="KW-0812">Transmembrane</keyword>
<accession>A0ABV9RET0</accession>
<dbReference type="InterPro" id="IPR055568">
    <property type="entry name" value="DUF7144"/>
</dbReference>
<feature type="transmembrane region" description="Helical" evidence="2">
    <location>
        <begin position="106"/>
        <end position="124"/>
    </location>
</feature>
<evidence type="ECO:0000313" key="5">
    <source>
        <dbReference type="Proteomes" id="UP001595909"/>
    </source>
</evidence>
<proteinExistence type="predicted"/>
<feature type="domain" description="DUF7144" evidence="3">
    <location>
        <begin position="36"/>
        <end position="150"/>
    </location>
</feature>
<keyword evidence="2" id="KW-1133">Transmembrane helix</keyword>
<feature type="region of interest" description="Disordered" evidence="1">
    <location>
        <begin position="1"/>
        <end position="25"/>
    </location>
</feature>
<evidence type="ECO:0000313" key="4">
    <source>
        <dbReference type="EMBL" id="MFC4831816.1"/>
    </source>
</evidence>
<dbReference type="EMBL" id="JBHSIM010000010">
    <property type="protein sequence ID" value="MFC4831816.1"/>
    <property type="molecule type" value="Genomic_DNA"/>
</dbReference>
<keyword evidence="2" id="KW-0472">Membrane</keyword>